<dbReference type="Pfam" id="PF17940">
    <property type="entry name" value="TetR_C_31"/>
    <property type="match status" value="1"/>
</dbReference>
<evidence type="ECO:0000259" key="4">
    <source>
        <dbReference type="PROSITE" id="PS50977"/>
    </source>
</evidence>
<comment type="caution">
    <text evidence="5">The sequence shown here is derived from an EMBL/GenBank/DDBJ whole genome shotgun (WGS) entry which is preliminary data.</text>
</comment>
<reference evidence="5 6" key="1">
    <citation type="submission" date="2018-03" db="EMBL/GenBank/DDBJ databases">
        <title>Chitinolytic properties of Streptosporangium nondiastaticum TBG75A20.</title>
        <authorList>
            <person name="Gayathri V."/>
            <person name="Shiburaj S."/>
        </authorList>
    </citation>
    <scope>NUCLEOTIDE SEQUENCE [LARGE SCALE GENOMIC DNA]</scope>
    <source>
        <strain evidence="5 6">TBG75A20</strain>
    </source>
</reference>
<dbReference type="InterPro" id="IPR009057">
    <property type="entry name" value="Homeodomain-like_sf"/>
</dbReference>
<dbReference type="Proteomes" id="UP000242427">
    <property type="component" value="Unassembled WGS sequence"/>
</dbReference>
<organism evidence="5 6">
    <name type="scientific">Streptosporangium nondiastaticum</name>
    <dbReference type="NCBI Taxonomy" id="35764"/>
    <lineage>
        <taxon>Bacteria</taxon>
        <taxon>Bacillati</taxon>
        <taxon>Actinomycetota</taxon>
        <taxon>Actinomycetes</taxon>
        <taxon>Streptosporangiales</taxon>
        <taxon>Streptosporangiaceae</taxon>
        <taxon>Streptosporangium</taxon>
    </lineage>
</organism>
<proteinExistence type="predicted"/>
<gene>
    <name evidence="5" type="ORF">B7P34_19450</name>
</gene>
<dbReference type="Gene3D" id="1.10.357.10">
    <property type="entry name" value="Tetracycline Repressor, domain 2"/>
    <property type="match status" value="1"/>
</dbReference>
<evidence type="ECO:0000313" key="6">
    <source>
        <dbReference type="Proteomes" id="UP000242427"/>
    </source>
</evidence>
<sequence length="210" mass="22599">MAASPPARRRRDPQRRIAEIVEATQRVIAARGIEGLSHRVVAEEAGVALGATTHHFASKDELIQAALQQTYDQYAGELQEWAAQRPTLTPEQLTVLLADALVSSFGPDRGADEIVEVELYTAALRRPALRPLVDKFTQATTGLLARYVDPSTARAATAAMNGLSLTGLAGAQPPTRDEVEDTLRRILTPNPSLPTTTQPLSTCTQGPGRQ</sequence>
<protein>
    <submittedName>
        <fullName evidence="5">TetR family transcriptional regulator</fullName>
    </submittedName>
</protein>
<evidence type="ECO:0000313" key="5">
    <source>
        <dbReference type="EMBL" id="PSJ27110.1"/>
    </source>
</evidence>
<dbReference type="PRINTS" id="PR00455">
    <property type="entry name" value="HTHTETR"/>
</dbReference>
<keyword evidence="6" id="KW-1185">Reference proteome</keyword>
<evidence type="ECO:0000256" key="1">
    <source>
        <dbReference type="ARBA" id="ARBA00023125"/>
    </source>
</evidence>
<dbReference type="PANTHER" id="PTHR30055">
    <property type="entry name" value="HTH-TYPE TRANSCRIPTIONAL REGULATOR RUTR"/>
    <property type="match status" value="1"/>
</dbReference>
<dbReference type="InterPro" id="IPR041583">
    <property type="entry name" value="TetR_C_31"/>
</dbReference>
<name>A0A9X7JNQ7_9ACTN</name>
<dbReference type="SUPFAM" id="SSF46689">
    <property type="entry name" value="Homeodomain-like"/>
    <property type="match status" value="1"/>
</dbReference>
<dbReference type="InterPro" id="IPR050109">
    <property type="entry name" value="HTH-type_TetR-like_transc_reg"/>
</dbReference>
<feature type="region of interest" description="Disordered" evidence="3">
    <location>
        <begin position="187"/>
        <end position="210"/>
    </location>
</feature>
<accession>A0A9X7JNQ7</accession>
<dbReference type="AlphaFoldDB" id="A0A9X7JNQ7"/>
<dbReference type="Pfam" id="PF00440">
    <property type="entry name" value="TetR_N"/>
    <property type="match status" value="1"/>
</dbReference>
<keyword evidence="1 2" id="KW-0238">DNA-binding</keyword>
<dbReference type="GO" id="GO:0000976">
    <property type="term" value="F:transcription cis-regulatory region binding"/>
    <property type="evidence" value="ECO:0007669"/>
    <property type="project" value="TreeGrafter"/>
</dbReference>
<dbReference type="GO" id="GO:0003700">
    <property type="term" value="F:DNA-binding transcription factor activity"/>
    <property type="evidence" value="ECO:0007669"/>
    <property type="project" value="TreeGrafter"/>
</dbReference>
<dbReference type="InterPro" id="IPR001647">
    <property type="entry name" value="HTH_TetR"/>
</dbReference>
<feature type="domain" description="HTH tetR-type" evidence="4">
    <location>
        <begin position="14"/>
        <end position="74"/>
    </location>
</feature>
<dbReference type="PANTHER" id="PTHR30055:SF231">
    <property type="entry name" value="TRANSCRIPTIONAL REGULATORY PROTEIN (PROBABLY DEOR-FAMILY)-RELATED"/>
    <property type="match status" value="1"/>
</dbReference>
<evidence type="ECO:0000256" key="2">
    <source>
        <dbReference type="PROSITE-ProRule" id="PRU00335"/>
    </source>
</evidence>
<feature type="DNA-binding region" description="H-T-H motif" evidence="2">
    <location>
        <begin position="37"/>
        <end position="56"/>
    </location>
</feature>
<dbReference type="OrthoDB" id="6929199at2"/>
<dbReference type="EMBL" id="PXWG01000051">
    <property type="protein sequence ID" value="PSJ27110.1"/>
    <property type="molecule type" value="Genomic_DNA"/>
</dbReference>
<dbReference type="PROSITE" id="PS50977">
    <property type="entry name" value="HTH_TETR_2"/>
    <property type="match status" value="1"/>
</dbReference>
<evidence type="ECO:0000256" key="3">
    <source>
        <dbReference type="SAM" id="MobiDB-lite"/>
    </source>
</evidence>